<dbReference type="NCBIfam" id="TIGR00392">
    <property type="entry name" value="ileS"/>
    <property type="match status" value="1"/>
</dbReference>
<evidence type="ECO:0000313" key="15">
    <source>
        <dbReference type="RefSeq" id="XP_015514687.1"/>
    </source>
</evidence>
<dbReference type="Gene3D" id="3.40.50.620">
    <property type="entry name" value="HUPs"/>
    <property type="match status" value="2"/>
</dbReference>
<keyword evidence="5 11" id="KW-0547">Nucleotide-binding</keyword>
<dbReference type="Gene3D" id="1.10.10.830">
    <property type="entry name" value="Ile-tRNA synthetase CP2 domain-like"/>
    <property type="match status" value="1"/>
</dbReference>
<evidence type="ECO:0000256" key="6">
    <source>
        <dbReference type="ARBA" id="ARBA00022840"/>
    </source>
</evidence>
<dbReference type="GO" id="GO:0000049">
    <property type="term" value="F:tRNA binding"/>
    <property type="evidence" value="ECO:0007669"/>
    <property type="project" value="InterPro"/>
</dbReference>
<proteinExistence type="inferred from homology"/>
<evidence type="ECO:0000256" key="4">
    <source>
        <dbReference type="ARBA" id="ARBA00022598"/>
    </source>
</evidence>
<dbReference type="PROSITE" id="PS00178">
    <property type="entry name" value="AA_TRNA_LIGASE_I"/>
    <property type="match status" value="1"/>
</dbReference>
<dbReference type="Gene3D" id="3.90.740.10">
    <property type="entry name" value="Valyl/Leucyl/Isoleucyl-tRNA synthetase, editing domain"/>
    <property type="match status" value="1"/>
</dbReference>
<dbReference type="RefSeq" id="XP_015514687.1">
    <property type="nucleotide sequence ID" value="XM_015659201.1"/>
</dbReference>
<dbReference type="EC" id="6.1.1.5" evidence="3"/>
<evidence type="ECO:0000256" key="7">
    <source>
        <dbReference type="ARBA" id="ARBA00022917"/>
    </source>
</evidence>
<dbReference type="InterPro" id="IPR014729">
    <property type="entry name" value="Rossmann-like_a/b/a_fold"/>
</dbReference>
<dbReference type="GO" id="GO:0005739">
    <property type="term" value="C:mitochondrion"/>
    <property type="evidence" value="ECO:0007669"/>
    <property type="project" value="UniProtKB-SubCell"/>
</dbReference>
<dbReference type="FunFam" id="3.40.50.620:FF:000128">
    <property type="entry name" value="Isoleucyl-tRNA synthetase 2, mitochondrial"/>
    <property type="match status" value="1"/>
</dbReference>
<dbReference type="InParanoid" id="A0A6J0BKC1"/>
<dbReference type="GeneID" id="107220554"/>
<dbReference type="GO" id="GO:0004822">
    <property type="term" value="F:isoleucine-tRNA ligase activity"/>
    <property type="evidence" value="ECO:0007669"/>
    <property type="project" value="UniProtKB-EC"/>
</dbReference>
<accession>A0A6J0BKC1</accession>
<evidence type="ECO:0000256" key="1">
    <source>
        <dbReference type="ARBA" id="ARBA00004173"/>
    </source>
</evidence>
<evidence type="ECO:0000256" key="9">
    <source>
        <dbReference type="ARBA" id="ARBA00032665"/>
    </source>
</evidence>
<evidence type="ECO:0000313" key="14">
    <source>
        <dbReference type="Proteomes" id="UP000829291"/>
    </source>
</evidence>
<protein>
    <recommendedName>
        <fullName evidence="3">isoleucine--tRNA ligase</fullName>
        <ecNumber evidence="3">6.1.1.5</ecNumber>
    </recommendedName>
    <alternativeName>
        <fullName evidence="9">Isoleucyl-tRNA synthetase</fullName>
    </alternativeName>
</protein>
<dbReference type="CTD" id="39762"/>
<dbReference type="SUPFAM" id="SSF50677">
    <property type="entry name" value="ValRS/IleRS/LeuRS editing domain"/>
    <property type="match status" value="1"/>
</dbReference>
<dbReference type="CDD" id="cd07960">
    <property type="entry name" value="Anticodon_Ia_Ile_BEm"/>
    <property type="match status" value="1"/>
</dbReference>
<dbReference type="PANTHER" id="PTHR42765:SF1">
    <property type="entry name" value="ISOLEUCINE--TRNA LIGASE, MITOCHONDRIAL"/>
    <property type="match status" value="1"/>
</dbReference>
<dbReference type="GO" id="GO:0032543">
    <property type="term" value="P:mitochondrial translation"/>
    <property type="evidence" value="ECO:0007669"/>
    <property type="project" value="TreeGrafter"/>
</dbReference>
<dbReference type="Gene3D" id="1.10.730.20">
    <property type="match status" value="1"/>
</dbReference>
<dbReference type="FunCoup" id="A0A6J0BKC1">
    <property type="interactions" value="1473"/>
</dbReference>
<comment type="subcellular location">
    <subcellularLocation>
        <location evidence="1">Mitochondrion</location>
    </subcellularLocation>
</comment>
<dbReference type="InterPro" id="IPR002300">
    <property type="entry name" value="aa-tRNA-synth_Ia"/>
</dbReference>
<evidence type="ECO:0000256" key="10">
    <source>
        <dbReference type="ARBA" id="ARBA00048359"/>
    </source>
</evidence>
<dbReference type="GO" id="GO:0002161">
    <property type="term" value="F:aminoacyl-tRNA deacylase activity"/>
    <property type="evidence" value="ECO:0007669"/>
    <property type="project" value="InterPro"/>
</dbReference>
<gene>
    <name evidence="15 16" type="primary">LOC107220554</name>
</gene>
<name>A0A6J0BKC1_NEOLC</name>
<dbReference type="InterPro" id="IPR009008">
    <property type="entry name" value="Val/Leu/Ile-tRNA-synth_edit"/>
</dbReference>
<keyword evidence="8 11" id="KW-0030">Aminoacyl-tRNA synthetase</keyword>
<evidence type="ECO:0000256" key="3">
    <source>
        <dbReference type="ARBA" id="ARBA00013165"/>
    </source>
</evidence>
<evidence type="ECO:0000259" key="13">
    <source>
        <dbReference type="Pfam" id="PF08264"/>
    </source>
</evidence>
<dbReference type="InterPro" id="IPR050081">
    <property type="entry name" value="Ile-tRNA_ligase"/>
</dbReference>
<evidence type="ECO:0000256" key="11">
    <source>
        <dbReference type="RuleBase" id="RU363035"/>
    </source>
</evidence>
<dbReference type="GO" id="GO:0005524">
    <property type="term" value="F:ATP binding"/>
    <property type="evidence" value="ECO:0007669"/>
    <property type="project" value="UniProtKB-KW"/>
</dbReference>
<keyword evidence="4 11" id="KW-0436">Ligase</keyword>
<dbReference type="PANTHER" id="PTHR42765">
    <property type="entry name" value="SOLEUCYL-TRNA SYNTHETASE"/>
    <property type="match status" value="1"/>
</dbReference>
<dbReference type="InterPro" id="IPR013155">
    <property type="entry name" value="M/V/L/I-tRNA-synth_anticd-bd"/>
</dbReference>
<dbReference type="SUPFAM" id="SSF47323">
    <property type="entry name" value="Anticodon-binding domain of a subclass of class I aminoacyl-tRNA synthetases"/>
    <property type="match status" value="1"/>
</dbReference>
<dbReference type="InterPro" id="IPR033708">
    <property type="entry name" value="Anticodon_Ile_BEm"/>
</dbReference>
<evidence type="ECO:0000313" key="16">
    <source>
        <dbReference type="RefSeq" id="XP_046592440.1"/>
    </source>
</evidence>
<dbReference type="InterPro" id="IPR002301">
    <property type="entry name" value="Ile-tRNA-ligase"/>
</dbReference>
<evidence type="ECO:0000259" key="12">
    <source>
        <dbReference type="Pfam" id="PF00133"/>
    </source>
</evidence>
<dbReference type="GO" id="GO:0006428">
    <property type="term" value="P:isoleucyl-tRNA aminoacylation"/>
    <property type="evidence" value="ECO:0007669"/>
    <property type="project" value="InterPro"/>
</dbReference>
<dbReference type="Pfam" id="PF00133">
    <property type="entry name" value="tRNA-synt_1"/>
    <property type="match status" value="1"/>
</dbReference>
<dbReference type="SUPFAM" id="SSF52374">
    <property type="entry name" value="Nucleotidylyl transferase"/>
    <property type="match status" value="1"/>
</dbReference>
<dbReference type="OrthoDB" id="10264412at2759"/>
<dbReference type="RefSeq" id="XP_046592440.1">
    <property type="nucleotide sequence ID" value="XM_046736484.1"/>
</dbReference>
<dbReference type="PRINTS" id="PR00984">
    <property type="entry name" value="TRNASYNTHILE"/>
</dbReference>
<comment type="similarity">
    <text evidence="2 11">Belongs to the class-I aminoacyl-tRNA synthetase family.</text>
</comment>
<organism evidence="14 15">
    <name type="scientific">Neodiprion lecontei</name>
    <name type="common">Redheaded pine sawfly</name>
    <dbReference type="NCBI Taxonomy" id="441921"/>
    <lineage>
        <taxon>Eukaryota</taxon>
        <taxon>Metazoa</taxon>
        <taxon>Ecdysozoa</taxon>
        <taxon>Arthropoda</taxon>
        <taxon>Hexapoda</taxon>
        <taxon>Insecta</taxon>
        <taxon>Pterygota</taxon>
        <taxon>Neoptera</taxon>
        <taxon>Endopterygota</taxon>
        <taxon>Hymenoptera</taxon>
        <taxon>Tenthredinoidea</taxon>
        <taxon>Diprionidae</taxon>
        <taxon>Diprioninae</taxon>
        <taxon>Neodiprion</taxon>
    </lineage>
</organism>
<dbReference type="InterPro" id="IPR009080">
    <property type="entry name" value="tRNAsynth_Ia_anticodon-bd"/>
</dbReference>
<evidence type="ECO:0000256" key="5">
    <source>
        <dbReference type="ARBA" id="ARBA00022741"/>
    </source>
</evidence>
<dbReference type="InterPro" id="IPR001412">
    <property type="entry name" value="aa-tRNA-synth_I_CS"/>
</dbReference>
<feature type="domain" description="Methionyl/Valyl/Leucyl/Isoleucyl-tRNA synthetase anticodon-binding" evidence="13">
    <location>
        <begin position="730"/>
        <end position="866"/>
    </location>
</feature>
<keyword evidence="7 11" id="KW-0648">Protein biosynthesis</keyword>
<keyword evidence="14" id="KW-1185">Reference proteome</keyword>
<keyword evidence="6 11" id="KW-0067">ATP-binding</keyword>
<sequence length="960" mass="107988">MSAGLGVILGQTKNLFSYNTKSLLLRYVQTSENVNPKKYTASILLPQTKFPSRISGKKRVDMDKYLLEKCGFSELYSWQRANLSEPDFVLHDGPPYANGNLHMGHAINKILKDITIRSKIIRGQRVHFIPGWDCHGLPIEMKALISLKESAMNLTSVEIRQKAQKYANEAISQQRDVFMSWGIMADWKESGCYFTHHTSYVINQLRQFITLYEKGLVNRDFKPVYWSPSSRTALAESELEYNEQHVSKSATIRLLLDVLPPALVSLKGHPVYALTWTTTPWTLVANEAIAFAEDVKYCVAEDSEMNFYIVAENLLNKIQEKIGILKPSITITGTELRGGRYLQPITGLSSPFVPGSHVTTAKGTGLVHIAPGHGMDDFLIGLANKLPVLSLVDENGCYTADAGPDLVGLNVLNEGGEAILNKIQSNVVHTENYQHSYPYDWRTKEPVIVKASKQWFINTSALKQQALDSLQNVSVYPVCNSASSTNSLTQQVKMRPYWCISRQRVWGTPIPVLYYRDTGDIITNRDWNERLCHLMQKYGLDCWWELPIEKLAGKKLLRELEVDASELERGQDILDIWFDSGISWSTVLPDGKADLYLEGIDQFTGWFQSSLLTSIALQGAAPYKSLFAHGFAVDDKGHKMSKSLGNVIDPEEVTQGGEDLKKKPAYGVDTLRWWVASHGTQHTLVPVTEKLLKGSAESVQKLRLIFRFLLGALHPYPCDTPIEPEYHYLDKYLLHQLYHYDKRIETLYSNYEYHNACRVIIHFVANTVSALYCHLIKDRLYCNSINSSHRAGAVDVISEILAVLTRSLAPILPHLAEEVWLHHPDNLASVPLFHSAHNLPKDWDQPSIAKVIENALDIKAAITKLATINTWELAATITLNPAQYSIVTALQQDESSTTSQLCELFQLSAITLIAKDGIEDAVIDLKPIEKSLCARCYRYPEPQPGKLCARCDDIISHLST</sequence>
<dbReference type="Pfam" id="PF08264">
    <property type="entry name" value="Anticodon_1"/>
    <property type="match status" value="1"/>
</dbReference>
<comment type="catalytic activity">
    <reaction evidence="10">
        <text>tRNA(Ile) + L-isoleucine + ATP = L-isoleucyl-tRNA(Ile) + AMP + diphosphate</text>
        <dbReference type="Rhea" id="RHEA:11060"/>
        <dbReference type="Rhea" id="RHEA-COMP:9666"/>
        <dbReference type="Rhea" id="RHEA-COMP:9695"/>
        <dbReference type="ChEBI" id="CHEBI:30616"/>
        <dbReference type="ChEBI" id="CHEBI:33019"/>
        <dbReference type="ChEBI" id="CHEBI:58045"/>
        <dbReference type="ChEBI" id="CHEBI:78442"/>
        <dbReference type="ChEBI" id="CHEBI:78528"/>
        <dbReference type="ChEBI" id="CHEBI:456215"/>
        <dbReference type="EC" id="6.1.1.5"/>
    </reaction>
</comment>
<dbReference type="AlphaFoldDB" id="A0A6J0BKC1"/>
<dbReference type="FunFam" id="3.40.50.620:FF:000111">
    <property type="entry name" value="Mitochondrial isoleucyl-tRNA synthetase"/>
    <property type="match status" value="1"/>
</dbReference>
<evidence type="ECO:0000256" key="2">
    <source>
        <dbReference type="ARBA" id="ARBA00005594"/>
    </source>
</evidence>
<dbReference type="Proteomes" id="UP000829291">
    <property type="component" value="Chromosome 4"/>
</dbReference>
<reference evidence="15" key="1">
    <citation type="submission" date="2025-04" db="UniProtKB">
        <authorList>
            <consortium name="RefSeq"/>
        </authorList>
    </citation>
    <scope>IDENTIFICATION</scope>
    <source>
        <tissue evidence="16">Thorax and Abdomen</tissue>
        <tissue evidence="15">Whole body</tissue>
    </source>
</reference>
<feature type="domain" description="Aminoacyl-tRNA synthetase class Ia" evidence="12">
    <location>
        <begin position="81"/>
        <end position="677"/>
    </location>
</feature>
<dbReference type="KEGG" id="nlo:107220554"/>
<evidence type="ECO:0000256" key="8">
    <source>
        <dbReference type="ARBA" id="ARBA00023146"/>
    </source>
</evidence>